<dbReference type="GeneID" id="80554658"/>
<proteinExistence type="predicted"/>
<sequence>MNSRGFFSDNGWHHWLGRIAVALRTLASIVDATAEVLNDPTDGQHTNASLGVAKKHLRCLNIALDLEPPPAVLEKPCRLAETLHAKERTWSRGLVGTFLNHSVHSTILKGFYVQSIADMVIRIESSFPQARGTRSGSPPYTPREMNIISKLQSQVDRYIYVGGMRPNRCERRCEHDTEILCLKQCSWDAKHTRQSWWVCSDLSMIEITLLQSTVNEAFAIMGEIAGCHHDIVKKNHPLGSLALENAVLIRHQIGRLWNGANPDDIRGELCLLLSVMILVPMTRKSHLGQGNPHHLLMSI</sequence>
<name>A0A830ZL87_9RHAB</name>
<protein>
    <submittedName>
        <fullName evidence="1">Uncharacterized protein</fullName>
    </submittedName>
</protein>
<reference evidence="1" key="1">
    <citation type="submission" date="2021-02" db="EMBL/GenBank/DDBJ databases">
        <title>High-throughput sequencing identified novel Varicosavirus, Emaravirus and Deltapartitivirus from Vitis coignetiae.</title>
        <authorList>
            <person name="Nabeshima T."/>
            <person name="Abe J."/>
        </authorList>
    </citation>
    <scope>NUCLEOTIDE SEQUENCE</scope>
    <source>
        <strain evidence="1">H1</strain>
    </source>
</reference>
<organism evidence="1">
    <name type="scientific">Vitis varicosavirus</name>
    <dbReference type="NCBI Taxonomy" id="2812030"/>
    <lineage>
        <taxon>Viruses</taxon>
        <taxon>Riboviria</taxon>
        <taxon>Orthornavirae</taxon>
        <taxon>Negarnaviricota</taxon>
        <taxon>Haploviricotina</taxon>
        <taxon>Monjiviricetes</taxon>
        <taxon>Mononegavirales</taxon>
        <taxon>Rhabdoviridae</taxon>
        <taxon>Betarhabdovirinae</taxon>
        <taxon>Varicosavirus</taxon>
        <taxon>Varicosavirus vitis</taxon>
    </lineage>
</organism>
<accession>A0A830ZL87</accession>
<evidence type="ECO:0000313" key="1">
    <source>
        <dbReference type="EMBL" id="BCS90313.1"/>
    </source>
</evidence>
<dbReference type="RefSeq" id="YP_010840938.1">
    <property type="nucleotide sequence ID" value="NC_079130.1"/>
</dbReference>
<dbReference type="KEGG" id="vg:80554658"/>
<dbReference type="EMBL" id="LC604720">
    <property type="protein sequence ID" value="BCS90313.1"/>
    <property type="molecule type" value="Viral_cRNA"/>
</dbReference>